<reference evidence="1" key="2">
    <citation type="journal article" date="2021" name="PeerJ">
        <title>Extensive microbial diversity within the chicken gut microbiome revealed by metagenomics and culture.</title>
        <authorList>
            <person name="Gilroy R."/>
            <person name="Ravi A."/>
            <person name="Getino M."/>
            <person name="Pursley I."/>
            <person name="Horton D.L."/>
            <person name="Alikhan N.F."/>
            <person name="Baker D."/>
            <person name="Gharbi K."/>
            <person name="Hall N."/>
            <person name="Watson M."/>
            <person name="Adriaenssens E.M."/>
            <person name="Foster-Nyarko E."/>
            <person name="Jarju S."/>
            <person name="Secka A."/>
            <person name="Antonio M."/>
            <person name="Oren A."/>
            <person name="Chaudhuri R.R."/>
            <person name="La Ragione R."/>
            <person name="Hildebrand F."/>
            <person name="Pallen M.J."/>
        </authorList>
    </citation>
    <scope>NUCLEOTIDE SEQUENCE</scope>
    <source>
        <strain evidence="1">10037</strain>
    </source>
</reference>
<dbReference type="EMBL" id="JADIME010000063">
    <property type="protein sequence ID" value="MBO8465526.1"/>
    <property type="molecule type" value="Genomic_DNA"/>
</dbReference>
<evidence type="ECO:0000313" key="2">
    <source>
        <dbReference type="Proteomes" id="UP000823597"/>
    </source>
</evidence>
<name>A0A9D9N9M4_9BACT</name>
<comment type="caution">
    <text evidence="1">The sequence shown here is derived from an EMBL/GenBank/DDBJ whole genome shotgun (WGS) entry which is preliminary data.</text>
</comment>
<dbReference type="PROSITE" id="PS51257">
    <property type="entry name" value="PROKAR_LIPOPROTEIN"/>
    <property type="match status" value="1"/>
</dbReference>
<proteinExistence type="predicted"/>
<accession>A0A9D9N9M4</accession>
<dbReference type="Proteomes" id="UP000823597">
    <property type="component" value="Unassembled WGS sequence"/>
</dbReference>
<evidence type="ECO:0008006" key="3">
    <source>
        <dbReference type="Google" id="ProtNLM"/>
    </source>
</evidence>
<dbReference type="AlphaFoldDB" id="A0A9D9N9M4"/>
<dbReference type="GO" id="GO:0042834">
    <property type="term" value="F:peptidoglycan binding"/>
    <property type="evidence" value="ECO:0007669"/>
    <property type="project" value="InterPro"/>
</dbReference>
<gene>
    <name evidence="1" type="ORF">IAB93_05980</name>
</gene>
<protein>
    <recommendedName>
        <fullName evidence="3">SPOR domain-containing protein</fullName>
    </recommendedName>
</protein>
<organism evidence="1 2">
    <name type="scientific">Candidatus Merdivivens pullistercoris</name>
    <dbReference type="NCBI Taxonomy" id="2840873"/>
    <lineage>
        <taxon>Bacteria</taxon>
        <taxon>Pseudomonadati</taxon>
        <taxon>Bacteroidota</taxon>
        <taxon>Bacteroidia</taxon>
        <taxon>Bacteroidales</taxon>
        <taxon>Muribaculaceae</taxon>
        <taxon>Muribaculaceae incertae sedis</taxon>
        <taxon>Candidatus Merdivivens</taxon>
    </lineage>
</organism>
<sequence length="194" mass="21652">MGKALYAAGWLGIVVFAALLLQGCDFFRAVAGRPTSEELVRMEELRDAEAALNTMKMLALRADSLERASRVRHWEEDSATVSQAMKSGKAVFKKIDELKTAPAVLPDSVFCLMMGYFNNKSNAERLYETIKKDGFDPMLVPFESGATGVAMFPCGSASGILDEIERVRGKEYFPSDFWIIWNTSRYNINNSNLK</sequence>
<evidence type="ECO:0000313" key="1">
    <source>
        <dbReference type="EMBL" id="MBO8465526.1"/>
    </source>
</evidence>
<dbReference type="InterPro" id="IPR036680">
    <property type="entry name" value="SPOR-like_sf"/>
</dbReference>
<reference evidence="1" key="1">
    <citation type="submission" date="2020-10" db="EMBL/GenBank/DDBJ databases">
        <authorList>
            <person name="Gilroy R."/>
        </authorList>
    </citation>
    <scope>NUCLEOTIDE SEQUENCE</scope>
    <source>
        <strain evidence="1">10037</strain>
    </source>
</reference>
<dbReference type="SUPFAM" id="SSF110997">
    <property type="entry name" value="Sporulation related repeat"/>
    <property type="match status" value="1"/>
</dbReference>